<dbReference type="Pfam" id="PF20416">
    <property type="entry name" value="UTP20"/>
    <property type="match status" value="1"/>
</dbReference>
<feature type="compositionally biased region" description="Acidic residues" evidence="1">
    <location>
        <begin position="954"/>
        <end position="975"/>
    </location>
</feature>
<dbReference type="SUPFAM" id="SSF48371">
    <property type="entry name" value="ARM repeat"/>
    <property type="match status" value="2"/>
</dbReference>
<proteinExistence type="predicted"/>
<reference evidence="4" key="1">
    <citation type="submission" date="2020-11" db="EMBL/GenBank/DDBJ databases">
        <authorList>
            <person name="Tran Van P."/>
        </authorList>
    </citation>
    <scope>NUCLEOTIDE SEQUENCE</scope>
</reference>
<dbReference type="OrthoDB" id="6381809at2759"/>
<dbReference type="InterPro" id="IPR016024">
    <property type="entry name" value="ARM-type_fold"/>
</dbReference>
<name>A0A7R8W8Q7_9CRUS</name>
<feature type="compositionally biased region" description="Basic and acidic residues" evidence="1">
    <location>
        <begin position="59"/>
        <end position="69"/>
    </location>
</feature>
<organism evidence="4">
    <name type="scientific">Cyprideis torosa</name>
    <dbReference type="NCBI Taxonomy" id="163714"/>
    <lineage>
        <taxon>Eukaryota</taxon>
        <taxon>Metazoa</taxon>
        <taxon>Ecdysozoa</taxon>
        <taxon>Arthropoda</taxon>
        <taxon>Crustacea</taxon>
        <taxon>Oligostraca</taxon>
        <taxon>Ostracoda</taxon>
        <taxon>Podocopa</taxon>
        <taxon>Podocopida</taxon>
        <taxon>Cytherocopina</taxon>
        <taxon>Cytheroidea</taxon>
        <taxon>Cytherideidae</taxon>
        <taxon>Cyprideis</taxon>
    </lineage>
</organism>
<dbReference type="InterPro" id="IPR046523">
    <property type="entry name" value="UTP20_dom"/>
</dbReference>
<protein>
    <submittedName>
        <fullName evidence="4">Uncharacterized protein</fullName>
    </submittedName>
</protein>
<dbReference type="GO" id="GO:0030686">
    <property type="term" value="C:90S preribosome"/>
    <property type="evidence" value="ECO:0007669"/>
    <property type="project" value="TreeGrafter"/>
</dbReference>
<feature type="region of interest" description="Disordered" evidence="1">
    <location>
        <begin position="954"/>
        <end position="978"/>
    </location>
</feature>
<dbReference type="InterPro" id="IPR011989">
    <property type="entry name" value="ARM-like"/>
</dbReference>
<dbReference type="EMBL" id="OB661007">
    <property type="protein sequence ID" value="CAD7227030.1"/>
    <property type="molecule type" value="Genomic_DNA"/>
</dbReference>
<feature type="region of interest" description="Disordered" evidence="1">
    <location>
        <begin position="1"/>
        <end position="136"/>
    </location>
</feature>
<dbReference type="PANTHER" id="PTHR17695">
    <property type="entry name" value="SMALL SUBUNIT PROCESSOME COMPONENT 20 HOMOLOG"/>
    <property type="match status" value="1"/>
</dbReference>
<feature type="compositionally biased region" description="Basic and acidic residues" evidence="1">
    <location>
        <begin position="76"/>
        <end position="124"/>
    </location>
</feature>
<feature type="domain" description="U3 small nucleolar RNA-associated protein 20" evidence="3">
    <location>
        <begin position="1021"/>
        <end position="1210"/>
    </location>
</feature>
<gene>
    <name evidence="4" type="ORF">CTOB1V02_LOCUS4941</name>
</gene>
<evidence type="ECO:0000313" key="4">
    <source>
        <dbReference type="EMBL" id="CAD7227030.1"/>
    </source>
</evidence>
<feature type="compositionally biased region" description="Polar residues" evidence="1">
    <location>
        <begin position="10"/>
        <end position="19"/>
    </location>
</feature>
<sequence length="1213" mass="134753">MAQSRPAESVWSSPGQQNKYGPVPASKISMAQSRPAASVWPSPGQQNQYGPVPANRGSMAHEEYYRTDHQTTQNLAKKEDVCIAEEQKQPTGEHKETTEEQKEPTEEQKQPTEEQKQPTEEERRRTKSPPVKKPAAHTLEEFLKLLNSLGDHRHLHKASQIKESCLKLLSHKSFNIQKQALEFLLNISGPSIKQYRDRLFRLQGDETFRAELPHFSLAVPESGEEGGDGAQRTPSIQPEDRAPVMEIVLRILYGKMIHRSGGVQSAGRSKAPERRNLVLRFLAGCQQEEWMEFFQLSLWGFWDYETNSGPDIHLGEVSVREFPPLKRLQSCFGLLGAIFDQVGNLLAPNVVRCLLHSLLKAAFKVNGALRGEVNPTHLPSLKSLRTMALDRVGHFVRVFESYPWSGSETEALLKSCVWDQMEKLEHEGIHSPTALLKLFGAFSENPRYFLLLGAVHPLSSQTPMKAIAALLSHAKVSPQSSSFVLDIVERLLTTEDFQETSEGPTILRPKISALDAAEEVVSSRGDRLNIGSRLVQTVVSEVTGALGKSLVGHASNSSSVRDLEILSRVAEIVTDPVASASLVQLVIKNLKRNPRPPQRATGGQGDGRSHLILSTKYLLRNVENPVEFFDDMASLFASIGGPILRPVLSDAVREIGELEDTVRAMALLLTNLSAFDPKRPEEPDFKRRLKGFRDARQLLDSLSEGGSNQLVRLCKTLVMVCYYSIANDSDMSLRDASSLCLQHMVRSSLPRADPADCRSLLNSVLMPLLKTGIRSPKEEARHEFITILSVLCSTPCTVGAHRCLADLARLASPDNVDQDFFANITHLQFHRRTRALQMLGQGLTDEDGFVRGFAIETLLGFVLPIAESFLFKQEYAKNNMMVDRAVEVVGGVCLCLSWPRYLLILKKYLLELTRNPDFQKTCIKIIVTVLDAFHFQTDSANPTAPDTDMALPANEEEEEVAEAVDDVDGVEEPDPLPEVPKKVQDAVQKMLLPEIHRVLSAKSSRDSLHKTNRTEGQEKLAEDQEILRIPLILAAVKLLQKLPPQTLETALPGLVLKVCNFLRSRAESVRDVARGTLCKMASSLGPRFLPFLLREMRSVLSKGYQNHVLAFSCHSLLQSLYEQGCLSPGCLSVSLELLVDVLLWKDLFGSQAEERDEKEAADLLGRKAAPTGGRIKEAKGSGHRSILALQILAKFISQDQVLALLTPFKEGIL</sequence>
<dbReference type="Pfam" id="PF07539">
    <property type="entry name" value="UTP20_N"/>
    <property type="match status" value="1"/>
</dbReference>
<feature type="domain" description="U3 small nucleolar RNA-associated protein 20 N-terminal" evidence="2">
    <location>
        <begin position="135"/>
        <end position="776"/>
    </location>
</feature>
<evidence type="ECO:0000259" key="3">
    <source>
        <dbReference type="Pfam" id="PF20416"/>
    </source>
</evidence>
<dbReference type="InterPro" id="IPR011430">
    <property type="entry name" value="UTP20_N"/>
</dbReference>
<dbReference type="PANTHER" id="PTHR17695:SF11">
    <property type="entry name" value="SMALL SUBUNIT PROCESSOME COMPONENT 20 HOMOLOG"/>
    <property type="match status" value="1"/>
</dbReference>
<dbReference type="InterPro" id="IPR052575">
    <property type="entry name" value="SSU_processome_comp_20"/>
</dbReference>
<dbReference type="Gene3D" id="1.25.10.10">
    <property type="entry name" value="Leucine-rich Repeat Variant"/>
    <property type="match status" value="2"/>
</dbReference>
<dbReference type="AlphaFoldDB" id="A0A7R8W8Q7"/>
<accession>A0A7R8W8Q7</accession>
<evidence type="ECO:0000256" key="1">
    <source>
        <dbReference type="SAM" id="MobiDB-lite"/>
    </source>
</evidence>
<dbReference type="GO" id="GO:0032040">
    <property type="term" value="C:small-subunit processome"/>
    <property type="evidence" value="ECO:0007669"/>
    <property type="project" value="TreeGrafter"/>
</dbReference>
<evidence type="ECO:0000259" key="2">
    <source>
        <dbReference type="Pfam" id="PF07539"/>
    </source>
</evidence>